<accession>A0A4Y2HWL1</accession>
<dbReference type="AlphaFoldDB" id="A0A4Y2HWL1"/>
<dbReference type="Proteomes" id="UP000499080">
    <property type="component" value="Unassembled WGS sequence"/>
</dbReference>
<dbReference type="EMBL" id="BGPR01002216">
    <property type="protein sequence ID" value="GBM69831.1"/>
    <property type="molecule type" value="Genomic_DNA"/>
</dbReference>
<feature type="transmembrane region" description="Helical" evidence="1">
    <location>
        <begin position="90"/>
        <end position="107"/>
    </location>
</feature>
<keyword evidence="1" id="KW-0812">Transmembrane</keyword>
<proteinExistence type="predicted"/>
<organism evidence="2 3">
    <name type="scientific">Araneus ventricosus</name>
    <name type="common">Orbweaver spider</name>
    <name type="synonym">Epeira ventricosa</name>
    <dbReference type="NCBI Taxonomy" id="182803"/>
    <lineage>
        <taxon>Eukaryota</taxon>
        <taxon>Metazoa</taxon>
        <taxon>Ecdysozoa</taxon>
        <taxon>Arthropoda</taxon>
        <taxon>Chelicerata</taxon>
        <taxon>Arachnida</taxon>
        <taxon>Araneae</taxon>
        <taxon>Araneomorphae</taxon>
        <taxon>Entelegynae</taxon>
        <taxon>Araneoidea</taxon>
        <taxon>Araneidae</taxon>
        <taxon>Araneus</taxon>
    </lineage>
</organism>
<evidence type="ECO:0000256" key="1">
    <source>
        <dbReference type="SAM" id="Phobius"/>
    </source>
</evidence>
<keyword evidence="1" id="KW-1133">Transmembrane helix</keyword>
<name>A0A4Y2HWL1_ARAVE</name>
<evidence type="ECO:0000313" key="3">
    <source>
        <dbReference type="Proteomes" id="UP000499080"/>
    </source>
</evidence>
<comment type="caution">
    <text evidence="2">The sequence shown here is derived from an EMBL/GenBank/DDBJ whole genome shotgun (WGS) entry which is preliminary data.</text>
</comment>
<evidence type="ECO:0000313" key="2">
    <source>
        <dbReference type="EMBL" id="GBM69831.1"/>
    </source>
</evidence>
<sequence length="113" mass="13221">MLMPRLETSRGIFWSGPRNFEPRSDDEDDTLARTPLSKLPHLTSGRTLGPITYELRCNRPKARRIFSSIEFRTGTIRLRGRMALPLGHRCRMAFYALYPFFVFLGFLKNDMEH</sequence>
<gene>
    <name evidence="2" type="ORF">AVEN_198538_1</name>
</gene>
<keyword evidence="3" id="KW-1185">Reference proteome</keyword>
<protein>
    <submittedName>
        <fullName evidence="2">Uncharacterized protein</fullName>
    </submittedName>
</protein>
<keyword evidence="1" id="KW-0472">Membrane</keyword>
<reference evidence="2 3" key="1">
    <citation type="journal article" date="2019" name="Sci. Rep.">
        <title>Orb-weaving spider Araneus ventricosus genome elucidates the spidroin gene catalogue.</title>
        <authorList>
            <person name="Kono N."/>
            <person name="Nakamura H."/>
            <person name="Ohtoshi R."/>
            <person name="Moran D.A.P."/>
            <person name="Shinohara A."/>
            <person name="Yoshida Y."/>
            <person name="Fujiwara M."/>
            <person name="Mori M."/>
            <person name="Tomita M."/>
            <person name="Arakawa K."/>
        </authorList>
    </citation>
    <scope>NUCLEOTIDE SEQUENCE [LARGE SCALE GENOMIC DNA]</scope>
</reference>